<reference evidence="2 3" key="1">
    <citation type="journal article" date="2016" name="Int. J. Syst. Evol. Microbiol.">
        <title>Labrenzia salina sp. nov., isolated from the rhizosphere of the halophyte Arthrocnemum macrostachyum.</title>
        <authorList>
            <person name="Camacho M."/>
            <person name="Redondo-Gomez S."/>
            <person name="Rodriguez-Llorente I."/>
            <person name="Rohde M."/>
            <person name="Sproer C."/>
            <person name="Schumann P."/>
            <person name="Klenk H.P."/>
            <person name="Montero-Calasanz M.D.C."/>
        </authorList>
    </citation>
    <scope>NUCLEOTIDE SEQUENCE [LARGE SCALE GENOMIC DNA]</scope>
    <source>
        <strain evidence="2 3">DSM 29163</strain>
    </source>
</reference>
<dbReference type="Proteomes" id="UP001300261">
    <property type="component" value="Unassembled WGS sequence"/>
</dbReference>
<feature type="transmembrane region" description="Helical" evidence="1">
    <location>
        <begin position="61"/>
        <end position="83"/>
    </location>
</feature>
<sequence length="334" mass="36540">MPIEFGFSKHFDERIVPRLNELEEQRQAILAVAKRHAAIALAAGAVFGLLFMLFGSGSGGIGGLLAGFFIPLAFGAVAAFLLWKRQARKWNGTAAEAVMPEVCEFLGDLSYDYEAHKGFPLERMQKLGVIRSHTRSEISDRLEGTYRETPFEIVEAELISEAKRSSANASNNGSNRSSRTLFKGLLMRIGVPEPIPTRILIARDFGPANKLGELFGGSSGRGMPKLDTGHPEFERHFEVYAADPKVARDVLAPGLLDNFVRIAESEAGRHGTEGLEAGFHDDSFFMALKREGDFLKMGGLTTPADAIEGDLHGVFEDIATVRRIIDRLQGDHPA</sequence>
<dbReference type="RefSeq" id="WP_265962720.1">
    <property type="nucleotide sequence ID" value="NZ_JAPEVI010000003.1"/>
</dbReference>
<dbReference type="EMBL" id="JAPEVI010000003">
    <property type="protein sequence ID" value="MCX2723046.1"/>
    <property type="molecule type" value="Genomic_DNA"/>
</dbReference>
<keyword evidence="3" id="KW-1185">Reference proteome</keyword>
<accession>A0ABT3R1P7</accession>
<feature type="transmembrane region" description="Helical" evidence="1">
    <location>
        <begin position="36"/>
        <end position="55"/>
    </location>
</feature>
<keyword evidence="1" id="KW-0812">Transmembrane</keyword>
<protein>
    <submittedName>
        <fullName evidence="2">DUF3137 domain-containing protein</fullName>
    </submittedName>
</protein>
<evidence type="ECO:0000313" key="2">
    <source>
        <dbReference type="EMBL" id="MCX2723046.1"/>
    </source>
</evidence>
<evidence type="ECO:0000256" key="1">
    <source>
        <dbReference type="SAM" id="Phobius"/>
    </source>
</evidence>
<evidence type="ECO:0000313" key="3">
    <source>
        <dbReference type="Proteomes" id="UP001300261"/>
    </source>
</evidence>
<comment type="caution">
    <text evidence="2">The sequence shown here is derived from an EMBL/GenBank/DDBJ whole genome shotgun (WGS) entry which is preliminary data.</text>
</comment>
<organism evidence="2 3">
    <name type="scientific">Roseibium salinum</name>
    <dbReference type="NCBI Taxonomy" id="1604349"/>
    <lineage>
        <taxon>Bacteria</taxon>
        <taxon>Pseudomonadati</taxon>
        <taxon>Pseudomonadota</taxon>
        <taxon>Alphaproteobacteria</taxon>
        <taxon>Hyphomicrobiales</taxon>
        <taxon>Stappiaceae</taxon>
        <taxon>Roseibium</taxon>
    </lineage>
</organism>
<dbReference type="InterPro" id="IPR021484">
    <property type="entry name" value="DUF3137"/>
</dbReference>
<keyword evidence="1" id="KW-0472">Membrane</keyword>
<proteinExistence type="predicted"/>
<keyword evidence="1" id="KW-1133">Transmembrane helix</keyword>
<name>A0ABT3R1P7_9HYPH</name>
<dbReference type="Pfam" id="PF11335">
    <property type="entry name" value="DUF3137"/>
    <property type="match status" value="1"/>
</dbReference>
<gene>
    <name evidence="2" type="ORF">ON753_11780</name>
</gene>